<evidence type="ECO:0000313" key="2">
    <source>
        <dbReference type="EMBL" id="AZS25238.1"/>
    </source>
</evidence>
<dbReference type="Pfam" id="PF13116">
    <property type="entry name" value="YhdP"/>
    <property type="match status" value="1"/>
</dbReference>
<proteinExistence type="predicted"/>
<accession>A0A1Q1M3H6</accession>
<dbReference type="PANTHER" id="PTHR38690">
    <property type="entry name" value="PROTEASE-RELATED"/>
    <property type="match status" value="1"/>
</dbReference>
<name>A0A1Q1M3H6_VIBAN</name>
<dbReference type="EMBL" id="CP034672">
    <property type="protein sequence ID" value="AZS25238.1"/>
    <property type="molecule type" value="Genomic_DNA"/>
</dbReference>
<sequence>MISTFTRLWRIVLWFIVSVLVVLAVAVTTLRVFLPQMNRFQGEIQTLINQNSGFEFELSEVTGFWRNTHPSIALKGLKAKLPDGSQIHFSAQQIDVEFDLIQSILQMQPVVADLSVHQLKLDIRSVNWLELQAEDNQQSRTQGNVIERLDNLLLRQLDDFALLDSTVFYQSVAGEIRQLDIERLRWKNNAQQHKAEGVVSIADTSINSLLVSANFEDHGSLRDISGRFYVSADNIKINPWLTRYLKDETGIKKGQVSFNAWLTLEHNQPKDGYVELEPSELVWGEERQHELLLESGIIKLLPIEQGWQVNAYSLQLRTDDEVWPKLDVAFEWQPTQWRLNLSQLDIKTLLPFVKMMPDSSQTNELLQQLDLGGTLEDIRLSKGDSLQSLRYSAELSDGAMAQWQLLPQVHHLKASIAGSMESARAKVTLIDDVLPYGEVFQAPLNIRQGEADVVWQKQTDGWSLWASKVTAATPDLQVLGAFRLDFPEKRSPLLSFYAEADLYNAGETWRYLPTLALGHDLTDYLSTAIQGGKANTAKLLWYGELGDFPYQQNNGVFQAWVGLKEAKFSFDTAWPPITNLQLDLLFENDAMYLDSHSATLMDVTAQRITGRIPELAEGGHIEIEASATAQGNAVRDYMTSTPLVDSVGAALTAIQVSGEVQSEFQLRIPFDSEQEPRAWGWANLNNNHVEIDAPPMVLEGVSGKIEFDNDVVTAAGLSADLLTQPIAIDFKGENASQGYAVNIDVVGDWDIKPLTPFVGERWLNRLKGHAPWQMGVDIQLNDVGFTYQIDTLADLKMVESDYPYPLKKAFNVAGKAHLQASGNQESITARLQLPQAKYQAEIDITSKKPRLTATNLIVGSGNFKISPVVGHHAQIRSDTFNLDEWLSLANEPQPKKKSALAEMNTPEIPPPERVDINVKALLLAGIEWHDVDFNARRKNLGWYAQLESQEAKGQASYIEPYDLSVSLERLHVYIPELEDSSKKSLLVDQDRQSEPLITDFDRQFHRLVPNLTLAIDDLWLQGYKVGKMNMDFQRQGDTLQWKKIDISSGSNQVNISGAWTLNKDAQGDERSHTQLNLTMKGDNNSDLMERFGISSGIQRAPFEMSSQTEWDGAPWSMKIDSLEGKIETTMGKGVVSDVSGAARLLGLFSLDSIIRKMQLDFSDVFDKGMAFNSITGSGEISQGIFVTNNIKMDAVAGEMTIKGLADLNSRTVDAEVNFVPDITSGIPVLTAFAVTPQTALYVLAITTVIAPVVEVFTQVNYEVKGPINSPVVKELSRSRGEFKLPEKLRKLTEK</sequence>
<dbReference type="InterPro" id="IPR011836">
    <property type="entry name" value="YhdP"/>
</dbReference>
<protein>
    <submittedName>
        <fullName evidence="2">TIGR02099 family protein</fullName>
    </submittedName>
</protein>
<feature type="domain" description="YhdP central" evidence="1">
    <location>
        <begin position="1"/>
        <end position="1272"/>
    </location>
</feature>
<organism evidence="2 3">
    <name type="scientific">Vibrio anguillarum</name>
    <name type="common">Listonella anguillarum</name>
    <dbReference type="NCBI Taxonomy" id="55601"/>
    <lineage>
        <taxon>Bacteria</taxon>
        <taxon>Pseudomonadati</taxon>
        <taxon>Pseudomonadota</taxon>
        <taxon>Gammaproteobacteria</taxon>
        <taxon>Vibrionales</taxon>
        <taxon>Vibrionaceae</taxon>
        <taxon>Vibrio</taxon>
    </lineage>
</organism>
<dbReference type="PANTHER" id="PTHR38690:SF1">
    <property type="entry name" value="PROTEASE"/>
    <property type="match status" value="1"/>
</dbReference>
<gene>
    <name evidence="2" type="ORF">DYL72_09540</name>
</gene>
<evidence type="ECO:0000313" key="3">
    <source>
        <dbReference type="Proteomes" id="UP000256923"/>
    </source>
</evidence>
<dbReference type="NCBIfam" id="TIGR02099">
    <property type="entry name" value="YhdP family protein"/>
    <property type="match status" value="1"/>
</dbReference>
<reference evidence="2 3" key="1">
    <citation type="submission" date="2018-12" db="EMBL/GenBank/DDBJ databases">
        <title>Characterization and Draft Genome of Vibrio anguillarum J360 Marine Pathogen Isolated from an Outbreak in Lumpfish (Cyclopterus lumpus).</title>
        <authorList>
            <person name="Vasquez J.I."/>
            <person name="Cao T."/>
            <person name="Chakraborty S."/>
            <person name="Gnanagobal H."/>
            <person name="Wescot J."/>
            <person name="Boyce D."/>
            <person name="Santander J."/>
        </authorList>
    </citation>
    <scope>NUCLEOTIDE SEQUENCE [LARGE SCALE GENOMIC DNA]</scope>
    <source>
        <strain evidence="2 3">J360</strain>
    </source>
</reference>
<dbReference type="InterPro" id="IPR025263">
    <property type="entry name" value="YhdP_central"/>
</dbReference>
<evidence type="ECO:0000259" key="1">
    <source>
        <dbReference type="Pfam" id="PF13116"/>
    </source>
</evidence>
<dbReference type="Proteomes" id="UP000256923">
    <property type="component" value="Chromosome 1"/>
</dbReference>
<dbReference type="RefSeq" id="WP_069212139.1">
    <property type="nucleotide sequence ID" value="NZ_CP022101.1"/>
</dbReference>